<dbReference type="KEGG" id="dosa:Os02g0219300"/>
<reference evidence="2" key="2">
    <citation type="journal article" date="2008" name="Nucleic Acids Res.">
        <title>The rice annotation project database (RAP-DB): 2008 update.</title>
        <authorList>
            <consortium name="The rice annotation project (RAP)"/>
        </authorList>
    </citation>
    <scope>GENOME REANNOTATION</scope>
    <source>
        <strain evidence="2">cv. Nipponbare</strain>
    </source>
</reference>
<gene>
    <name evidence="1" type="ordered locus">Os02g0219300</name>
</gene>
<evidence type="ECO:0000313" key="2">
    <source>
        <dbReference type="Proteomes" id="UP000000763"/>
    </source>
</evidence>
<reference evidence="1 2" key="1">
    <citation type="journal article" date="2005" name="Nature">
        <title>The map-based sequence of the rice genome.</title>
        <authorList>
            <consortium name="International rice genome sequencing project (IRGSP)"/>
            <person name="Matsumoto T."/>
            <person name="Wu J."/>
            <person name="Kanamori H."/>
            <person name="Katayose Y."/>
            <person name="Fujisawa M."/>
            <person name="Namiki N."/>
            <person name="Mizuno H."/>
            <person name="Yamamoto K."/>
            <person name="Antonio B.A."/>
            <person name="Baba T."/>
            <person name="Sakata K."/>
            <person name="Nagamura Y."/>
            <person name="Aoki H."/>
            <person name="Arikawa K."/>
            <person name="Arita K."/>
            <person name="Bito T."/>
            <person name="Chiden Y."/>
            <person name="Fujitsuka N."/>
            <person name="Fukunaka R."/>
            <person name="Hamada M."/>
            <person name="Harada C."/>
            <person name="Hayashi A."/>
            <person name="Hijishita S."/>
            <person name="Honda M."/>
            <person name="Hosokawa S."/>
            <person name="Ichikawa Y."/>
            <person name="Idonuma A."/>
            <person name="Iijima M."/>
            <person name="Ikeda M."/>
            <person name="Ikeno M."/>
            <person name="Ito K."/>
            <person name="Ito S."/>
            <person name="Ito T."/>
            <person name="Ito Y."/>
            <person name="Ito Y."/>
            <person name="Iwabuchi A."/>
            <person name="Kamiya K."/>
            <person name="Karasawa W."/>
            <person name="Kurita K."/>
            <person name="Katagiri S."/>
            <person name="Kikuta A."/>
            <person name="Kobayashi H."/>
            <person name="Kobayashi N."/>
            <person name="Machita K."/>
            <person name="Maehara T."/>
            <person name="Masukawa M."/>
            <person name="Mizubayashi T."/>
            <person name="Mukai Y."/>
            <person name="Nagasaki H."/>
            <person name="Nagata Y."/>
            <person name="Naito S."/>
            <person name="Nakashima M."/>
            <person name="Nakama Y."/>
            <person name="Nakamichi Y."/>
            <person name="Nakamura M."/>
            <person name="Meguro A."/>
            <person name="Negishi M."/>
            <person name="Ohta I."/>
            <person name="Ohta T."/>
            <person name="Okamoto M."/>
            <person name="Ono N."/>
            <person name="Saji S."/>
            <person name="Sakaguchi M."/>
            <person name="Sakai K."/>
            <person name="Shibata M."/>
            <person name="Shimokawa T."/>
            <person name="Song J."/>
            <person name="Takazaki Y."/>
            <person name="Terasawa K."/>
            <person name="Tsugane M."/>
            <person name="Tsuji K."/>
            <person name="Ueda S."/>
            <person name="Waki K."/>
            <person name="Yamagata H."/>
            <person name="Yamamoto M."/>
            <person name="Yamamoto S."/>
            <person name="Yamane H."/>
            <person name="Yoshiki S."/>
            <person name="Yoshihara R."/>
            <person name="Yukawa K."/>
            <person name="Zhong H."/>
            <person name="Yano M."/>
            <person name="Yuan Q."/>
            <person name="Ouyang S."/>
            <person name="Liu J."/>
            <person name="Jones K.M."/>
            <person name="Gansberger K."/>
            <person name="Moffat K."/>
            <person name="Hill J."/>
            <person name="Bera J."/>
            <person name="Fadrosh D."/>
            <person name="Jin S."/>
            <person name="Johri S."/>
            <person name="Kim M."/>
            <person name="Overton L."/>
            <person name="Reardon M."/>
            <person name="Tsitrin T."/>
            <person name="Vuong H."/>
            <person name="Weaver B."/>
            <person name="Ciecko A."/>
            <person name="Tallon L."/>
            <person name="Jackson J."/>
            <person name="Pai G."/>
            <person name="Aken S.V."/>
            <person name="Utterback T."/>
            <person name="Reidmuller S."/>
            <person name="Feldblyum T."/>
            <person name="Hsiao J."/>
            <person name="Zismann V."/>
            <person name="Iobst S."/>
            <person name="de Vazeille A.R."/>
            <person name="Buell C.R."/>
            <person name="Ying K."/>
            <person name="Li Y."/>
            <person name="Lu T."/>
            <person name="Huang Y."/>
            <person name="Zhao Q."/>
            <person name="Feng Q."/>
            <person name="Zhang L."/>
            <person name="Zhu J."/>
            <person name="Weng Q."/>
            <person name="Mu J."/>
            <person name="Lu Y."/>
            <person name="Fan D."/>
            <person name="Liu Y."/>
            <person name="Guan J."/>
            <person name="Zhang Y."/>
            <person name="Yu S."/>
            <person name="Liu X."/>
            <person name="Zhang Y."/>
            <person name="Hong G."/>
            <person name="Han B."/>
            <person name="Choisne N."/>
            <person name="Demange N."/>
            <person name="Orjeda G."/>
            <person name="Samain S."/>
            <person name="Cattolico L."/>
            <person name="Pelletier E."/>
            <person name="Couloux A."/>
            <person name="Segurens B."/>
            <person name="Wincker P."/>
            <person name="D'Hont A."/>
            <person name="Scarpelli C."/>
            <person name="Weissenbach J."/>
            <person name="Salanoubat M."/>
            <person name="Quetier F."/>
            <person name="Yu Y."/>
            <person name="Kim H.R."/>
            <person name="Rambo T."/>
            <person name="Currie J."/>
            <person name="Collura K."/>
            <person name="Luo M."/>
            <person name="Yang T."/>
            <person name="Ammiraju J.S.S."/>
            <person name="Engler F."/>
            <person name="Soderlund C."/>
            <person name="Wing R.A."/>
            <person name="Palmer L.E."/>
            <person name="de la Bastide M."/>
            <person name="Spiegel L."/>
            <person name="Nascimento L."/>
            <person name="Zutavern T."/>
            <person name="O'Shaughnessy A."/>
            <person name="Dike S."/>
            <person name="Dedhia N."/>
            <person name="Preston R."/>
            <person name="Balija V."/>
            <person name="McCombie W.R."/>
            <person name="Chow T."/>
            <person name="Chen H."/>
            <person name="Chung M."/>
            <person name="Chen C."/>
            <person name="Shaw J."/>
            <person name="Wu H."/>
            <person name="Hsiao K."/>
            <person name="Chao Y."/>
            <person name="Chu M."/>
            <person name="Cheng C."/>
            <person name="Hour A."/>
            <person name="Lee P."/>
            <person name="Lin S."/>
            <person name="Lin Y."/>
            <person name="Liou J."/>
            <person name="Liu S."/>
            <person name="Hsing Y."/>
            <person name="Raghuvanshi S."/>
            <person name="Mohanty A."/>
            <person name="Bharti A.K."/>
            <person name="Gaur A."/>
            <person name="Gupta V."/>
            <person name="Kumar D."/>
            <person name="Ravi V."/>
            <person name="Vij S."/>
            <person name="Kapur A."/>
            <person name="Khurana P."/>
            <person name="Khurana P."/>
            <person name="Khurana J.P."/>
            <person name="Tyagi A.K."/>
            <person name="Gaikwad K."/>
            <person name="Singh A."/>
            <person name="Dalal V."/>
            <person name="Srivastava S."/>
            <person name="Dixit A."/>
            <person name="Pal A.K."/>
            <person name="Ghazi I.A."/>
            <person name="Yadav M."/>
            <person name="Pandit A."/>
            <person name="Bhargava A."/>
            <person name="Sureshbabu K."/>
            <person name="Batra K."/>
            <person name="Sharma T.R."/>
            <person name="Mohapatra T."/>
            <person name="Singh N.K."/>
            <person name="Messing J."/>
            <person name="Nelson A.B."/>
            <person name="Fuks G."/>
            <person name="Kavchok S."/>
            <person name="Keizer G."/>
            <person name="Linton E."/>
            <person name="Llaca V."/>
            <person name="Song R."/>
            <person name="Tanyolac B."/>
            <person name="Young S."/>
            <person name="Ho-Il K."/>
            <person name="Hahn J.H."/>
            <person name="Sangsakoo G."/>
            <person name="Vanavichit A."/>
            <person name="de Mattos Luiz.A.T."/>
            <person name="Zimmer P.D."/>
            <person name="Malone G."/>
            <person name="Dellagostin O."/>
            <person name="de Oliveira A.C."/>
            <person name="Bevan M."/>
            <person name="Bancroft I."/>
            <person name="Minx P."/>
            <person name="Cordum H."/>
            <person name="Wilson R."/>
            <person name="Cheng Z."/>
            <person name="Jin W."/>
            <person name="Jiang J."/>
            <person name="Leong S.A."/>
            <person name="Iwama H."/>
            <person name="Gojobori T."/>
            <person name="Itoh T."/>
            <person name="Niimura Y."/>
            <person name="Fujii Y."/>
            <person name="Habara T."/>
            <person name="Sakai H."/>
            <person name="Sato Y."/>
            <person name="Wilson G."/>
            <person name="Kumar K."/>
            <person name="McCouch S."/>
            <person name="Juretic N."/>
            <person name="Hoen D."/>
            <person name="Wright S."/>
            <person name="Bruskiewich R."/>
            <person name="Bureau T."/>
            <person name="Miyao A."/>
            <person name="Hirochika H."/>
            <person name="Nishikawa T."/>
            <person name="Kadowaki K."/>
            <person name="Sugiura M."/>
            <person name="Burr B."/>
            <person name="Sasaki T."/>
        </authorList>
    </citation>
    <scope>NUCLEOTIDE SEQUENCE [LARGE SCALE GENOMIC DNA]</scope>
    <source>
        <strain evidence="2">cv. Nipponbare</strain>
    </source>
</reference>
<proteinExistence type="predicted"/>
<dbReference type="EMBL" id="AP008208">
    <property type="protein sequence ID" value="BAF08225.1"/>
    <property type="molecule type" value="Genomic_DNA"/>
</dbReference>
<sequence length="89" mass="9998">MCSSKVQLVHIKVQASVFPNRCSVEDGSFAVRQNADGPSRKVVLLPIEPDFDCSVHVVVRQERRACSILCLEDICLKDLTNYESRNIYG</sequence>
<dbReference type="Gramene" id="Os02t0219300-01">
    <property type="protein sequence ID" value="Os02t0219300-01"/>
    <property type="gene ID" value="Os02g0219300"/>
</dbReference>
<dbReference type="Proteomes" id="UP000000763">
    <property type="component" value="Chromosome 2"/>
</dbReference>
<dbReference type="AlphaFoldDB" id="A0A0P0VGI9"/>
<name>A0A0P0VGI9_ORYSJ</name>
<organism evidence="1 2">
    <name type="scientific">Oryza sativa subsp. japonica</name>
    <name type="common">Rice</name>
    <dbReference type="NCBI Taxonomy" id="39947"/>
    <lineage>
        <taxon>Eukaryota</taxon>
        <taxon>Viridiplantae</taxon>
        <taxon>Streptophyta</taxon>
        <taxon>Embryophyta</taxon>
        <taxon>Tracheophyta</taxon>
        <taxon>Spermatophyta</taxon>
        <taxon>Magnoliopsida</taxon>
        <taxon>Liliopsida</taxon>
        <taxon>Poales</taxon>
        <taxon>Poaceae</taxon>
        <taxon>BOP clade</taxon>
        <taxon>Oryzoideae</taxon>
        <taxon>Oryzeae</taxon>
        <taxon>Oryzinae</taxon>
        <taxon>Oryza</taxon>
        <taxon>Oryza sativa</taxon>
    </lineage>
</organism>
<evidence type="ECO:0000313" key="1">
    <source>
        <dbReference type="EMBL" id="BAF08225.1"/>
    </source>
</evidence>
<protein>
    <submittedName>
        <fullName evidence="1">Os02g0219300 protein</fullName>
    </submittedName>
</protein>
<accession>A0A0P0VGI9</accession>